<dbReference type="InterPro" id="IPR018247">
    <property type="entry name" value="EF_Hand_1_Ca_BS"/>
</dbReference>
<sequence>MKRSTLKTGIILGIITCLFTITTNAQSSDKNQQKPQRPTIEELLKEMDANKDGKLSLKEVKGPLKDDFKKIDANEDGFLTKEELEKAPKPSKKPKKE</sequence>
<dbReference type="InterPro" id="IPR011992">
    <property type="entry name" value="EF-hand-dom_pair"/>
</dbReference>
<dbReference type="InterPro" id="IPR002048">
    <property type="entry name" value="EF_hand_dom"/>
</dbReference>
<protein>
    <submittedName>
        <fullName evidence="4">EF-hand domain-containing protein</fullName>
    </submittedName>
</protein>
<evidence type="ECO:0000313" key="4">
    <source>
        <dbReference type="EMBL" id="MBP0903321.1"/>
    </source>
</evidence>
<feature type="compositionally biased region" description="Polar residues" evidence="1">
    <location>
        <begin position="25"/>
        <end position="36"/>
    </location>
</feature>
<keyword evidence="2" id="KW-0732">Signal</keyword>
<dbReference type="Proteomes" id="UP000670776">
    <property type="component" value="Unassembled WGS sequence"/>
</dbReference>
<dbReference type="Gene3D" id="1.10.238.10">
    <property type="entry name" value="EF-hand"/>
    <property type="match status" value="1"/>
</dbReference>
<feature type="domain" description="EF-hand" evidence="3">
    <location>
        <begin position="59"/>
        <end position="94"/>
    </location>
</feature>
<dbReference type="EMBL" id="JAGJCB010000004">
    <property type="protein sequence ID" value="MBP0903321.1"/>
    <property type="molecule type" value="Genomic_DNA"/>
</dbReference>
<evidence type="ECO:0000259" key="3">
    <source>
        <dbReference type="PROSITE" id="PS50222"/>
    </source>
</evidence>
<accession>A0ABS4BRW7</accession>
<dbReference type="SUPFAM" id="SSF47473">
    <property type="entry name" value="EF-hand"/>
    <property type="match status" value="1"/>
</dbReference>
<name>A0ABS4BRW7_9FLAO</name>
<gene>
    <name evidence="4" type="ORF">J8H85_05740</name>
</gene>
<dbReference type="PROSITE" id="PS50222">
    <property type="entry name" value="EF_HAND_2"/>
    <property type="match status" value="1"/>
</dbReference>
<comment type="caution">
    <text evidence="4">The sequence shown here is derived from an EMBL/GenBank/DDBJ whole genome shotgun (WGS) entry which is preliminary data.</text>
</comment>
<dbReference type="Pfam" id="PF13202">
    <property type="entry name" value="EF-hand_5"/>
    <property type="match status" value="2"/>
</dbReference>
<organism evidence="4 5">
    <name type="scientific">Mariniflexile gromovii</name>
    <dbReference type="NCBI Taxonomy" id="362523"/>
    <lineage>
        <taxon>Bacteria</taxon>
        <taxon>Pseudomonadati</taxon>
        <taxon>Bacteroidota</taxon>
        <taxon>Flavobacteriia</taxon>
        <taxon>Flavobacteriales</taxon>
        <taxon>Flavobacteriaceae</taxon>
        <taxon>Mariniflexile</taxon>
    </lineage>
</organism>
<evidence type="ECO:0000256" key="2">
    <source>
        <dbReference type="SAM" id="SignalP"/>
    </source>
</evidence>
<keyword evidence="5" id="KW-1185">Reference proteome</keyword>
<evidence type="ECO:0000313" key="5">
    <source>
        <dbReference type="Proteomes" id="UP000670776"/>
    </source>
</evidence>
<dbReference type="RefSeq" id="WP_209653523.1">
    <property type="nucleotide sequence ID" value="NZ_JAGJCB010000004.1"/>
</dbReference>
<dbReference type="PROSITE" id="PS00018">
    <property type="entry name" value="EF_HAND_1"/>
    <property type="match status" value="1"/>
</dbReference>
<feature type="signal peptide" evidence="2">
    <location>
        <begin position="1"/>
        <end position="27"/>
    </location>
</feature>
<feature type="region of interest" description="Disordered" evidence="1">
    <location>
        <begin position="25"/>
        <end position="59"/>
    </location>
</feature>
<feature type="chain" id="PRO_5046346597" evidence="2">
    <location>
        <begin position="28"/>
        <end position="97"/>
    </location>
</feature>
<reference evidence="4 5" key="1">
    <citation type="submission" date="2021-04" db="EMBL/GenBank/DDBJ databases">
        <title>Mariniflexile gromovii gen. nov., sp. nov., a gliding bacterium isolated from the sea urchin Strongylocentrotus intermedius.</title>
        <authorList>
            <person name="Ko S."/>
            <person name="Le V."/>
            <person name="Ahn C.-Y."/>
            <person name="Oh H.-M."/>
        </authorList>
    </citation>
    <scope>NUCLEOTIDE SEQUENCE [LARGE SCALE GENOMIC DNA]</scope>
    <source>
        <strain evidence="4 5">KCTC 12570</strain>
    </source>
</reference>
<proteinExistence type="predicted"/>
<evidence type="ECO:0000256" key="1">
    <source>
        <dbReference type="SAM" id="MobiDB-lite"/>
    </source>
</evidence>
<feature type="compositionally biased region" description="Basic and acidic residues" evidence="1">
    <location>
        <begin position="39"/>
        <end position="59"/>
    </location>
</feature>